<sequence length="90" mass="10136">MLANVLGRLPPRTLAASRCVRKHWCSVIDARRLLRADLLPLRLDGFFCSPSDLKCRPSFFARPSTMRRITGCRLDISNTLKGCMRASTTV</sequence>
<accession>A0A835F4L3</accession>
<keyword evidence="2" id="KW-1185">Reference proteome</keyword>
<reference evidence="1" key="1">
    <citation type="submission" date="2020-07" db="EMBL/GenBank/DDBJ databases">
        <title>Genome sequence and genetic diversity analysis of an under-domesticated orphan crop, white fonio (Digitaria exilis).</title>
        <authorList>
            <person name="Bennetzen J.L."/>
            <person name="Chen S."/>
            <person name="Ma X."/>
            <person name="Wang X."/>
            <person name="Yssel A.E.J."/>
            <person name="Chaluvadi S.R."/>
            <person name="Johnson M."/>
            <person name="Gangashetty P."/>
            <person name="Hamidou F."/>
            <person name="Sanogo M.D."/>
            <person name="Zwaenepoel A."/>
            <person name="Wallace J."/>
            <person name="Van De Peer Y."/>
            <person name="Van Deynze A."/>
        </authorList>
    </citation>
    <scope>NUCLEOTIDE SEQUENCE</scope>
    <source>
        <tissue evidence="1">Leaves</tissue>
    </source>
</reference>
<evidence type="ECO:0000313" key="2">
    <source>
        <dbReference type="Proteomes" id="UP000636709"/>
    </source>
</evidence>
<dbReference type="OrthoDB" id="689710at2759"/>
<proteinExistence type="predicted"/>
<dbReference type="PANTHER" id="PTHR34591:SF23">
    <property type="entry name" value="F-BOX DOMAIN-CONTAINING PROTEIN"/>
    <property type="match status" value="1"/>
</dbReference>
<dbReference type="InterPro" id="IPR036047">
    <property type="entry name" value="F-box-like_dom_sf"/>
</dbReference>
<dbReference type="Proteomes" id="UP000636709">
    <property type="component" value="Unassembled WGS sequence"/>
</dbReference>
<gene>
    <name evidence="1" type="ORF">HU200_018719</name>
</gene>
<protein>
    <recommendedName>
        <fullName evidence="3">F-box domain-containing protein</fullName>
    </recommendedName>
</protein>
<dbReference type="SUPFAM" id="SSF81383">
    <property type="entry name" value="F-box domain"/>
    <property type="match status" value="1"/>
</dbReference>
<evidence type="ECO:0008006" key="3">
    <source>
        <dbReference type="Google" id="ProtNLM"/>
    </source>
</evidence>
<comment type="caution">
    <text evidence="1">The sequence shown here is derived from an EMBL/GenBank/DDBJ whole genome shotgun (WGS) entry which is preliminary data.</text>
</comment>
<dbReference type="EMBL" id="JACEFO010001629">
    <property type="protein sequence ID" value="KAF8728136.1"/>
    <property type="molecule type" value="Genomic_DNA"/>
</dbReference>
<organism evidence="1 2">
    <name type="scientific">Digitaria exilis</name>
    <dbReference type="NCBI Taxonomy" id="1010633"/>
    <lineage>
        <taxon>Eukaryota</taxon>
        <taxon>Viridiplantae</taxon>
        <taxon>Streptophyta</taxon>
        <taxon>Embryophyta</taxon>
        <taxon>Tracheophyta</taxon>
        <taxon>Spermatophyta</taxon>
        <taxon>Magnoliopsida</taxon>
        <taxon>Liliopsida</taxon>
        <taxon>Poales</taxon>
        <taxon>Poaceae</taxon>
        <taxon>PACMAD clade</taxon>
        <taxon>Panicoideae</taxon>
        <taxon>Panicodae</taxon>
        <taxon>Paniceae</taxon>
        <taxon>Anthephorinae</taxon>
        <taxon>Digitaria</taxon>
    </lineage>
</organism>
<dbReference type="AlphaFoldDB" id="A0A835F4L3"/>
<evidence type="ECO:0000313" key="1">
    <source>
        <dbReference type="EMBL" id="KAF8728136.1"/>
    </source>
</evidence>
<dbReference type="PANTHER" id="PTHR34591">
    <property type="entry name" value="OS03G0653100 PROTEIN-RELATED"/>
    <property type="match status" value="1"/>
</dbReference>
<name>A0A835F4L3_9POAL</name>